<name>A0A3E2V8L8_9FIRM</name>
<sequence length="73" mass="8142">MMMLVGCIGLCSCGNYRVFDTTFTYSWAQIKLPDGTIIQGKVDNWTDYEGDQLQITINGTTYLVHAANAIMKT</sequence>
<evidence type="ECO:0000313" key="2">
    <source>
        <dbReference type="Proteomes" id="UP000261079"/>
    </source>
</evidence>
<reference evidence="1 2" key="1">
    <citation type="submission" date="2018-08" db="EMBL/GenBank/DDBJ databases">
        <title>A genome reference for cultivated species of the human gut microbiota.</title>
        <authorList>
            <person name="Zou Y."/>
            <person name="Xue W."/>
            <person name="Luo G."/>
        </authorList>
    </citation>
    <scope>NUCLEOTIDE SEQUENCE [LARGE SCALE GENOMIC DNA]</scope>
    <source>
        <strain evidence="1 2">AM42-11AC</strain>
    </source>
</reference>
<protein>
    <submittedName>
        <fullName evidence="1">Uncharacterized protein</fullName>
    </submittedName>
</protein>
<dbReference type="EMBL" id="QVEZ01000002">
    <property type="protein sequence ID" value="RGC06743.1"/>
    <property type="molecule type" value="Genomic_DNA"/>
</dbReference>
<organism evidence="1 2">
    <name type="scientific">Faecalibacterium prausnitzii</name>
    <dbReference type="NCBI Taxonomy" id="853"/>
    <lineage>
        <taxon>Bacteria</taxon>
        <taxon>Bacillati</taxon>
        <taxon>Bacillota</taxon>
        <taxon>Clostridia</taxon>
        <taxon>Eubacteriales</taxon>
        <taxon>Oscillospiraceae</taxon>
        <taxon>Faecalibacterium</taxon>
    </lineage>
</organism>
<evidence type="ECO:0000313" key="1">
    <source>
        <dbReference type="EMBL" id="RGC06743.1"/>
    </source>
</evidence>
<proteinExistence type="predicted"/>
<comment type="caution">
    <text evidence="1">The sequence shown here is derived from an EMBL/GenBank/DDBJ whole genome shotgun (WGS) entry which is preliminary data.</text>
</comment>
<gene>
    <name evidence="1" type="ORF">DW905_04875</name>
</gene>
<dbReference type="AlphaFoldDB" id="A0A3E2V8L8"/>
<accession>A0A3E2V8L8</accession>
<dbReference type="Proteomes" id="UP000261079">
    <property type="component" value="Unassembled WGS sequence"/>
</dbReference>